<dbReference type="RefSeq" id="XP_019096322.1">
    <property type="nucleotide sequence ID" value="XM_019240777.1"/>
</dbReference>
<dbReference type="PROSITE" id="PS50181">
    <property type="entry name" value="FBOX"/>
    <property type="match status" value="1"/>
</dbReference>
<gene>
    <name evidence="4" type="primary">LOC104767328</name>
</gene>
<keyword evidence="3" id="KW-1185">Reference proteome</keyword>
<feature type="region of interest" description="Disordered" evidence="1">
    <location>
        <begin position="1"/>
        <end position="22"/>
    </location>
</feature>
<reference evidence="3" key="1">
    <citation type="journal article" date="2014" name="Nat. Commun.">
        <title>The emerging biofuel crop Camelina sativa retains a highly undifferentiated hexaploid genome structure.</title>
        <authorList>
            <person name="Kagale S."/>
            <person name="Koh C."/>
            <person name="Nixon J."/>
            <person name="Bollina V."/>
            <person name="Clarke W.E."/>
            <person name="Tuteja R."/>
            <person name="Spillane C."/>
            <person name="Robinson S.J."/>
            <person name="Links M.G."/>
            <person name="Clarke C."/>
            <person name="Higgins E.E."/>
            <person name="Huebert T."/>
            <person name="Sharpe A.G."/>
            <person name="Parkin I.A."/>
        </authorList>
    </citation>
    <scope>NUCLEOTIDE SEQUENCE [LARGE SCALE GENOMIC DNA]</scope>
    <source>
        <strain evidence="3">cv. DH55</strain>
    </source>
</reference>
<evidence type="ECO:0000259" key="2">
    <source>
        <dbReference type="PROSITE" id="PS50181"/>
    </source>
</evidence>
<accession>A0ABM1RBD4</accession>
<dbReference type="InterPro" id="IPR017451">
    <property type="entry name" value="F-box-assoc_interact_dom"/>
</dbReference>
<dbReference type="InterPro" id="IPR036047">
    <property type="entry name" value="F-box-like_dom_sf"/>
</dbReference>
<organism evidence="3 4">
    <name type="scientific">Camelina sativa</name>
    <name type="common">False flax</name>
    <name type="synonym">Myagrum sativum</name>
    <dbReference type="NCBI Taxonomy" id="90675"/>
    <lineage>
        <taxon>Eukaryota</taxon>
        <taxon>Viridiplantae</taxon>
        <taxon>Streptophyta</taxon>
        <taxon>Embryophyta</taxon>
        <taxon>Tracheophyta</taxon>
        <taxon>Spermatophyta</taxon>
        <taxon>Magnoliopsida</taxon>
        <taxon>eudicotyledons</taxon>
        <taxon>Gunneridae</taxon>
        <taxon>Pentapetalae</taxon>
        <taxon>rosids</taxon>
        <taxon>malvids</taxon>
        <taxon>Brassicales</taxon>
        <taxon>Brassicaceae</taxon>
        <taxon>Camelineae</taxon>
        <taxon>Camelina</taxon>
    </lineage>
</organism>
<evidence type="ECO:0000313" key="4">
    <source>
        <dbReference type="RefSeq" id="XP_019096322.1"/>
    </source>
</evidence>
<proteinExistence type="predicted"/>
<name>A0ABM1RBD4_CAMSA</name>
<feature type="compositionally biased region" description="Basic and acidic residues" evidence="1">
    <location>
        <begin position="1"/>
        <end position="12"/>
    </location>
</feature>
<dbReference type="SUPFAM" id="SSF81383">
    <property type="entry name" value="F-box domain"/>
    <property type="match status" value="1"/>
</dbReference>
<protein>
    <submittedName>
        <fullName evidence="4">F-box/kelch-repeat protein At3g04660-like</fullName>
    </submittedName>
</protein>
<dbReference type="NCBIfam" id="TIGR01640">
    <property type="entry name" value="F_box_assoc_1"/>
    <property type="match status" value="1"/>
</dbReference>
<dbReference type="Proteomes" id="UP000694864">
    <property type="component" value="Chromosome 19"/>
</dbReference>
<evidence type="ECO:0000256" key="1">
    <source>
        <dbReference type="SAM" id="MobiDB-lite"/>
    </source>
</evidence>
<dbReference type="Pfam" id="PF00646">
    <property type="entry name" value="F-box"/>
    <property type="match status" value="1"/>
</dbReference>
<dbReference type="InterPro" id="IPR013187">
    <property type="entry name" value="F-box-assoc_dom_typ3"/>
</dbReference>
<feature type="domain" description="F-box" evidence="2">
    <location>
        <begin position="23"/>
        <end position="68"/>
    </location>
</feature>
<reference evidence="4" key="2">
    <citation type="submission" date="2025-08" db="UniProtKB">
        <authorList>
            <consortium name="RefSeq"/>
        </authorList>
    </citation>
    <scope>IDENTIFICATION</scope>
    <source>
        <tissue evidence="4">Leaf</tissue>
    </source>
</reference>
<dbReference type="Pfam" id="PF08268">
    <property type="entry name" value="FBA_3"/>
    <property type="match status" value="1"/>
</dbReference>
<dbReference type="PANTHER" id="PTHR31111:SF78">
    <property type="entry name" value="F-BOX ASSOCIATED UBIQUITINATION EFFECTOR FAMILY PROTEIN"/>
    <property type="match status" value="1"/>
</dbReference>
<sequence>MKRVRTKETVRDSRKRSKKHDETHSFPFIPQDLIVQILLNIPARSIARFVIVSKEWFSIIRSQDFTKLYLTRSSSRPRLLFSVYYNLHFHMQREQFLQSFSQQNPSSDHYQRVYVTPRPIHLYGFSPPVRGLICRQCDTKVIIGNPSTGQFLPLPRVKTYRRDIFSFFGYDPVNDVYKVLCMTVPGHQSCGSPYVSEEHKVFTLGAKQKWRKIKCKRSHLPRPRTRGICINGVLHYFGSIEYAAYLVRFDLSYEDFSFIKLPECLVNYNGNLALTNTCMSNSKLDIWVLEDASKGIWSEVSVLVPSWTDLVGNKCFKFTGTLSTGEFIFAPLRVSPMNPVYLISFILNDNTAKKVVVEGVRDDPTSLEVYLDHVDSPMFLSKR</sequence>
<dbReference type="SMART" id="SM00256">
    <property type="entry name" value="FBOX"/>
    <property type="match status" value="1"/>
</dbReference>
<dbReference type="GeneID" id="104767328"/>
<dbReference type="PANTHER" id="PTHR31111">
    <property type="entry name" value="BNAA05G37150D PROTEIN-RELATED"/>
    <property type="match status" value="1"/>
</dbReference>
<dbReference type="InterPro" id="IPR001810">
    <property type="entry name" value="F-box_dom"/>
</dbReference>
<evidence type="ECO:0000313" key="3">
    <source>
        <dbReference type="Proteomes" id="UP000694864"/>
    </source>
</evidence>